<accession>A0A151AAV8</accession>
<dbReference type="AlphaFoldDB" id="A0A151AAV8"/>
<dbReference type="EMBL" id="LTAZ01000012">
    <property type="protein sequence ID" value="KYH24828.1"/>
    <property type="molecule type" value="Genomic_DNA"/>
</dbReference>
<reference evidence="1 2" key="1">
    <citation type="submission" date="2016-02" db="EMBL/GenBank/DDBJ databases">
        <title>Genome sequence of Halalkalicoccus paucihalophilus DSM 24557.</title>
        <authorList>
            <person name="Poehlein A."/>
            <person name="Daniel R."/>
        </authorList>
    </citation>
    <scope>NUCLEOTIDE SEQUENCE [LARGE SCALE GENOMIC DNA]</scope>
    <source>
        <strain evidence="1 2">DSM 24557</strain>
    </source>
</reference>
<organism evidence="1 2">
    <name type="scientific">Halalkalicoccus paucihalophilus</name>
    <dbReference type="NCBI Taxonomy" id="1008153"/>
    <lineage>
        <taxon>Archaea</taxon>
        <taxon>Methanobacteriati</taxon>
        <taxon>Methanobacteriota</taxon>
        <taxon>Stenosarchaea group</taxon>
        <taxon>Halobacteria</taxon>
        <taxon>Halobacteriales</taxon>
        <taxon>Halococcaceae</taxon>
        <taxon>Halalkalicoccus</taxon>
    </lineage>
</organism>
<evidence type="ECO:0000313" key="2">
    <source>
        <dbReference type="Proteomes" id="UP000075321"/>
    </source>
</evidence>
<sequence length="138" mass="15954">MSFEDARKGDVRLDGLDFNGYLLIGFGIRDNYNKASFNTSNPISPITTSVDRYCSDLTLGDRWLRTLCSGGRRRCIRISCIMAIVCCVLSLSRKHGDLIDCSWINRHLFDHLSWNLELQSSFLLCQTRRNERLETIWD</sequence>
<keyword evidence="2" id="KW-1185">Reference proteome</keyword>
<name>A0A151AAV8_9EURY</name>
<proteinExistence type="predicted"/>
<evidence type="ECO:0000313" key="1">
    <source>
        <dbReference type="EMBL" id="KYH24828.1"/>
    </source>
</evidence>
<comment type="caution">
    <text evidence="1">The sequence shown here is derived from an EMBL/GenBank/DDBJ whole genome shotgun (WGS) entry which is preliminary data.</text>
</comment>
<dbReference type="Proteomes" id="UP000075321">
    <property type="component" value="Unassembled WGS sequence"/>
</dbReference>
<protein>
    <submittedName>
        <fullName evidence="1">Uncharacterized protein</fullName>
    </submittedName>
</protein>
<gene>
    <name evidence="1" type="ORF">HAPAU_32050</name>
</gene>